<comment type="similarity">
    <text evidence="5 10">In the C-terminal section; belongs to the HTP reductase family.</text>
</comment>
<dbReference type="Pfam" id="PF01872">
    <property type="entry name" value="RibD_C"/>
    <property type="match status" value="1"/>
</dbReference>
<keyword evidence="10" id="KW-0862">Zinc</keyword>
<comment type="catalytic activity">
    <reaction evidence="10">
        <text>5-amino-6-(5-phospho-D-ribitylamino)uracil + NADP(+) = 5-amino-6-(5-phospho-D-ribosylamino)uracil + NADPH + H(+)</text>
        <dbReference type="Rhea" id="RHEA:17845"/>
        <dbReference type="ChEBI" id="CHEBI:15378"/>
        <dbReference type="ChEBI" id="CHEBI:57783"/>
        <dbReference type="ChEBI" id="CHEBI:58349"/>
        <dbReference type="ChEBI" id="CHEBI:58421"/>
        <dbReference type="ChEBI" id="CHEBI:58453"/>
        <dbReference type="EC" id="1.1.1.193"/>
    </reaction>
</comment>
<feature type="domain" description="CMP/dCMP-type deaminase" evidence="11">
    <location>
        <begin position="26"/>
        <end position="149"/>
    </location>
</feature>
<dbReference type="InterPro" id="IPR004794">
    <property type="entry name" value="Eubact_RibD"/>
</dbReference>
<dbReference type="GO" id="GO:0008703">
    <property type="term" value="F:5-amino-6-(5-phosphoribosylamino)uracil reductase activity"/>
    <property type="evidence" value="ECO:0007669"/>
    <property type="project" value="UniProtKB-EC"/>
</dbReference>
<evidence type="ECO:0000313" key="12">
    <source>
        <dbReference type="EMBL" id="MBX7483481.1"/>
    </source>
</evidence>
<dbReference type="Proteomes" id="UP000755104">
    <property type="component" value="Unassembled WGS sequence"/>
</dbReference>
<evidence type="ECO:0000256" key="9">
    <source>
        <dbReference type="ARBA" id="ARBA00023268"/>
    </source>
</evidence>
<dbReference type="GO" id="GO:0008835">
    <property type="term" value="F:diaminohydroxyphosphoribosylaminopyrimidine deaminase activity"/>
    <property type="evidence" value="ECO:0007669"/>
    <property type="project" value="UniProtKB-EC"/>
</dbReference>
<reference evidence="12 13" key="1">
    <citation type="submission" date="2021-08" db="EMBL/GenBank/DDBJ databases">
        <title>Comparative Genomics Analysis of the Genus Qipengyuania Reveals Extensive Genetic Diversity and Metabolic Versatility, Including the Description of Fifteen Novel Species.</title>
        <authorList>
            <person name="Liu Y."/>
        </authorList>
    </citation>
    <scope>NUCLEOTIDE SEQUENCE [LARGE SCALE GENOMIC DNA]</scope>
    <source>
        <strain evidence="12 13">6D47A</strain>
    </source>
</reference>
<dbReference type="InterPro" id="IPR002125">
    <property type="entry name" value="CMP_dCMP_dom"/>
</dbReference>
<dbReference type="PANTHER" id="PTHR38011:SF7">
    <property type="entry name" value="2,5-DIAMINO-6-RIBOSYLAMINO-4(3H)-PYRIMIDINONE 5'-PHOSPHATE REDUCTASE"/>
    <property type="match status" value="1"/>
</dbReference>
<evidence type="ECO:0000256" key="4">
    <source>
        <dbReference type="ARBA" id="ARBA00005259"/>
    </source>
</evidence>
<comment type="similarity">
    <text evidence="4 10">In the N-terminal section; belongs to the cytidine and deoxycytidylate deaminase family.</text>
</comment>
<evidence type="ECO:0000256" key="3">
    <source>
        <dbReference type="ARBA" id="ARBA00004910"/>
    </source>
</evidence>
<evidence type="ECO:0000256" key="7">
    <source>
        <dbReference type="ARBA" id="ARBA00022857"/>
    </source>
</evidence>
<protein>
    <recommendedName>
        <fullName evidence="10">Riboflavin biosynthesis protein RibD</fullName>
    </recommendedName>
    <domain>
        <recommendedName>
            <fullName evidence="10">Diaminohydroxyphosphoribosylaminopyrimidine deaminase</fullName>
            <shortName evidence="10">DRAP deaminase</shortName>
            <ecNumber evidence="10">3.5.4.26</ecNumber>
        </recommendedName>
        <alternativeName>
            <fullName evidence="10">Riboflavin-specific deaminase</fullName>
        </alternativeName>
    </domain>
    <domain>
        <recommendedName>
            <fullName evidence="10">5-amino-6-(5-phosphoribosylamino)uracil reductase</fullName>
            <ecNumber evidence="10">1.1.1.193</ecNumber>
        </recommendedName>
        <alternativeName>
            <fullName evidence="10">HTP reductase</fullName>
        </alternativeName>
    </domain>
</protein>
<dbReference type="InterPro" id="IPR024072">
    <property type="entry name" value="DHFR-like_dom_sf"/>
</dbReference>
<dbReference type="PROSITE" id="PS51747">
    <property type="entry name" value="CYT_DCMP_DEAMINASES_2"/>
    <property type="match status" value="1"/>
</dbReference>
<dbReference type="InterPro" id="IPR016193">
    <property type="entry name" value="Cytidine_deaminase-like"/>
</dbReference>
<evidence type="ECO:0000256" key="2">
    <source>
        <dbReference type="ARBA" id="ARBA00004882"/>
    </source>
</evidence>
<dbReference type="InterPro" id="IPR002734">
    <property type="entry name" value="RibDG_C"/>
</dbReference>
<evidence type="ECO:0000259" key="11">
    <source>
        <dbReference type="PROSITE" id="PS51747"/>
    </source>
</evidence>
<evidence type="ECO:0000256" key="6">
    <source>
        <dbReference type="ARBA" id="ARBA00022619"/>
    </source>
</evidence>
<dbReference type="Gene3D" id="3.40.430.10">
    <property type="entry name" value="Dihydrofolate Reductase, subunit A"/>
    <property type="match status" value="2"/>
</dbReference>
<comment type="catalytic activity">
    <reaction evidence="10">
        <text>2,5-diamino-6-hydroxy-4-(5-phosphoribosylamino)-pyrimidine + H2O + H(+) = 5-amino-6-(5-phospho-D-ribosylamino)uracil + NH4(+)</text>
        <dbReference type="Rhea" id="RHEA:21868"/>
        <dbReference type="ChEBI" id="CHEBI:15377"/>
        <dbReference type="ChEBI" id="CHEBI:15378"/>
        <dbReference type="ChEBI" id="CHEBI:28938"/>
        <dbReference type="ChEBI" id="CHEBI:58453"/>
        <dbReference type="ChEBI" id="CHEBI:58614"/>
        <dbReference type="EC" id="3.5.4.26"/>
    </reaction>
</comment>
<comment type="pathway">
    <text evidence="2 10">Cofactor biosynthesis; riboflavin biosynthesis; 5-amino-6-(D-ribitylamino)uracil from GTP: step 2/4.</text>
</comment>
<dbReference type="Pfam" id="PF00383">
    <property type="entry name" value="dCMP_cyt_deam_1"/>
    <property type="match status" value="1"/>
</dbReference>
<dbReference type="Gene3D" id="3.40.140.10">
    <property type="entry name" value="Cytidine Deaminase, domain 2"/>
    <property type="match status" value="1"/>
</dbReference>
<evidence type="ECO:0000256" key="8">
    <source>
        <dbReference type="ARBA" id="ARBA00023002"/>
    </source>
</evidence>
<keyword evidence="13" id="KW-1185">Reference proteome</keyword>
<evidence type="ECO:0000256" key="1">
    <source>
        <dbReference type="ARBA" id="ARBA00002151"/>
    </source>
</evidence>
<keyword evidence="9" id="KW-0511">Multifunctional enzyme</keyword>
<comment type="caution">
    <text evidence="12">The sequence shown here is derived from an EMBL/GenBank/DDBJ whole genome shotgun (WGS) entry which is preliminary data.</text>
</comment>
<dbReference type="InterPro" id="IPR050765">
    <property type="entry name" value="Riboflavin_Biosynth_HTPR"/>
</dbReference>
<keyword evidence="10" id="KW-0479">Metal-binding</keyword>
<keyword evidence="8 10" id="KW-0560">Oxidoreductase</keyword>
<dbReference type="RefSeq" id="WP_221559285.1">
    <property type="nucleotide sequence ID" value="NZ_JAIGNO010000009.1"/>
</dbReference>
<comment type="function">
    <text evidence="1 10">Converts 2,5-diamino-6-(ribosylamino)-4(3h)-pyrimidinone 5'-phosphate into 5-amino-6-(ribosylamino)-2,4(1h,3h)-pyrimidinedione 5'-phosphate.</text>
</comment>
<dbReference type="EC" id="3.5.4.26" evidence="10"/>
<dbReference type="NCBIfam" id="TIGR00326">
    <property type="entry name" value="eubact_ribD"/>
    <property type="match status" value="1"/>
</dbReference>
<dbReference type="CDD" id="cd01284">
    <property type="entry name" value="Riboflavin_deaminase-reductase"/>
    <property type="match status" value="1"/>
</dbReference>
<keyword evidence="6 10" id="KW-0686">Riboflavin biosynthesis</keyword>
<keyword evidence="10 12" id="KW-0378">Hydrolase</keyword>
<evidence type="ECO:0000256" key="10">
    <source>
        <dbReference type="PIRNR" id="PIRNR006769"/>
    </source>
</evidence>
<keyword evidence="7 10" id="KW-0521">NADP</keyword>
<organism evidence="12 13">
    <name type="scientific">Qipengyuania qiaonensis</name>
    <dbReference type="NCBI Taxonomy" id="2867240"/>
    <lineage>
        <taxon>Bacteria</taxon>
        <taxon>Pseudomonadati</taxon>
        <taxon>Pseudomonadota</taxon>
        <taxon>Alphaproteobacteria</taxon>
        <taxon>Sphingomonadales</taxon>
        <taxon>Erythrobacteraceae</taxon>
        <taxon>Qipengyuania</taxon>
    </lineage>
</organism>
<evidence type="ECO:0000256" key="5">
    <source>
        <dbReference type="ARBA" id="ARBA00007417"/>
    </source>
</evidence>
<dbReference type="EMBL" id="JAIGNO010000009">
    <property type="protein sequence ID" value="MBX7483481.1"/>
    <property type="molecule type" value="Genomic_DNA"/>
</dbReference>
<comment type="pathway">
    <text evidence="3 10">Cofactor biosynthesis; riboflavin biosynthesis; 5-amino-6-(D-ribitylamino)uracil from GTP: step 3/4.</text>
</comment>
<proteinExistence type="inferred from homology"/>
<name>A0ABS7JAY9_9SPHN</name>
<gene>
    <name evidence="12" type="primary">ribD</name>
    <name evidence="12" type="ORF">K3174_13150</name>
</gene>
<dbReference type="SUPFAM" id="SSF53597">
    <property type="entry name" value="Dihydrofolate reductase-like"/>
    <property type="match status" value="1"/>
</dbReference>
<dbReference type="SUPFAM" id="SSF53927">
    <property type="entry name" value="Cytidine deaminase-like"/>
    <property type="match status" value="1"/>
</dbReference>
<accession>A0ABS7JAY9</accession>
<evidence type="ECO:0000313" key="13">
    <source>
        <dbReference type="Proteomes" id="UP000755104"/>
    </source>
</evidence>
<dbReference type="EC" id="1.1.1.193" evidence="10"/>
<dbReference type="PANTHER" id="PTHR38011">
    <property type="entry name" value="DIHYDROFOLATE REDUCTASE FAMILY PROTEIN (AFU_ORTHOLOGUE AFUA_8G06820)"/>
    <property type="match status" value="1"/>
</dbReference>
<comment type="cofactor">
    <cofactor evidence="10">
        <name>Zn(2+)</name>
        <dbReference type="ChEBI" id="CHEBI:29105"/>
    </cofactor>
    <text evidence="10">Binds 1 zinc ion.</text>
</comment>
<sequence length="346" mass="36817">MRAKKPLPKRAAANFIRQAQRLTTAASDSRWLDAAARLASRARPESYPNPGVGCILVKDAAVVGRGWTAPGGRPHAEAAALQQAGEQAFGATAYVTLEPCAHRSRRGPACSDLLIEAGVSRVVAGVEDPDPRTAGDGLARLRQAGITADLLLSTTAETSLAGYLARARHQRPHVTMKLAISLDGCIAMANGESQWMTGPVARAHVHSRRALADAILVGGGTWRADKPKLDVRLPGLEGRDPQRVVLTRGVAPDGVKVINSPDQICQLDALYLYVEAGANIAASFLEADLVDRLELYRAPIVIGGGRSAVGDLGLESLAEAHGHWTLAERRQLGSDSFEAYSRLRQK</sequence>
<dbReference type="PIRSF" id="PIRSF006769">
    <property type="entry name" value="RibD"/>
    <property type="match status" value="1"/>
</dbReference>